<dbReference type="AlphaFoldDB" id="A0A6J5U8L1"/>
<evidence type="ECO:0000313" key="2">
    <source>
        <dbReference type="Proteomes" id="UP000507222"/>
    </source>
</evidence>
<protein>
    <submittedName>
        <fullName evidence="1">Uncharacterized protein</fullName>
    </submittedName>
</protein>
<sequence length="170" mass="18517">MPGAASVRLASRSYPGGLVRASSRVNSRLYSLHLPLVPVASVPDLCLSSSLHFVTHSHLPPLTPEDRSTFVFLSFTLPDGYTFPAPSPRARSRAAIFSPPPSAKSVRLPILPPLTRWPLYSVAYIPRPSHTQRNGPALVPGRVCPPISAGICGFSTPPVRGRLIRRWTRH</sequence>
<dbReference type="Proteomes" id="UP000507222">
    <property type="component" value="Unassembled WGS sequence"/>
</dbReference>
<gene>
    <name evidence="1" type="ORF">CURHAP_LOCUS19561</name>
</gene>
<organism evidence="1 2">
    <name type="scientific">Prunus armeniaca</name>
    <name type="common">Apricot</name>
    <name type="synonym">Armeniaca vulgaris</name>
    <dbReference type="NCBI Taxonomy" id="36596"/>
    <lineage>
        <taxon>Eukaryota</taxon>
        <taxon>Viridiplantae</taxon>
        <taxon>Streptophyta</taxon>
        <taxon>Embryophyta</taxon>
        <taxon>Tracheophyta</taxon>
        <taxon>Spermatophyta</taxon>
        <taxon>Magnoliopsida</taxon>
        <taxon>eudicotyledons</taxon>
        <taxon>Gunneridae</taxon>
        <taxon>Pentapetalae</taxon>
        <taxon>rosids</taxon>
        <taxon>fabids</taxon>
        <taxon>Rosales</taxon>
        <taxon>Rosaceae</taxon>
        <taxon>Amygdaloideae</taxon>
        <taxon>Amygdaleae</taxon>
        <taxon>Prunus</taxon>
    </lineage>
</organism>
<dbReference type="EMBL" id="CAEKDK010000003">
    <property type="protein sequence ID" value="CAB4272770.1"/>
    <property type="molecule type" value="Genomic_DNA"/>
</dbReference>
<accession>A0A6J5U8L1</accession>
<name>A0A6J5U8L1_PRUAR</name>
<reference evidence="1 2" key="1">
    <citation type="submission" date="2020-05" db="EMBL/GenBank/DDBJ databases">
        <authorList>
            <person name="Campoy J."/>
            <person name="Schneeberger K."/>
            <person name="Spophaly S."/>
        </authorList>
    </citation>
    <scope>NUCLEOTIDE SEQUENCE [LARGE SCALE GENOMIC DNA]</scope>
    <source>
        <strain evidence="1">PruArmRojPasFocal</strain>
    </source>
</reference>
<proteinExistence type="predicted"/>
<evidence type="ECO:0000313" key="1">
    <source>
        <dbReference type="EMBL" id="CAB4272770.1"/>
    </source>
</evidence>